<evidence type="ECO:0000256" key="3">
    <source>
        <dbReference type="ARBA" id="ARBA00016463"/>
    </source>
</evidence>
<dbReference type="GO" id="GO:0016020">
    <property type="term" value="C:membrane"/>
    <property type="evidence" value="ECO:0007669"/>
    <property type="project" value="UniProtKB-SubCell"/>
</dbReference>
<evidence type="ECO:0000313" key="11">
    <source>
        <dbReference type="Proteomes" id="UP000612893"/>
    </source>
</evidence>
<dbReference type="Pfam" id="PF01578">
    <property type="entry name" value="Cytochrom_C_asm"/>
    <property type="match status" value="1"/>
</dbReference>
<comment type="subcellular location">
    <subcellularLocation>
        <location evidence="1">Membrane</location>
        <topology evidence="1">Multi-pass membrane protein</topology>
    </subcellularLocation>
</comment>
<dbReference type="RefSeq" id="WP_338204683.1">
    <property type="nucleotide sequence ID" value="NZ_JAEKNR010000217.1"/>
</dbReference>
<dbReference type="InterPro" id="IPR045062">
    <property type="entry name" value="Cyt_c_biogenesis_CcsA/CcmC"/>
</dbReference>
<dbReference type="EMBL" id="JAEKNR010000217">
    <property type="protein sequence ID" value="MBJ7600733.1"/>
    <property type="molecule type" value="Genomic_DNA"/>
</dbReference>
<feature type="domain" description="Cytochrome c assembly protein" evidence="9">
    <location>
        <begin position="5"/>
        <end position="163"/>
    </location>
</feature>
<keyword evidence="4 8" id="KW-0812">Transmembrane</keyword>
<dbReference type="Proteomes" id="UP000612893">
    <property type="component" value="Unassembled WGS sequence"/>
</dbReference>
<comment type="caution">
    <text evidence="10">The sequence shown here is derived from an EMBL/GenBank/DDBJ whole genome shotgun (WGS) entry which is preliminary data.</text>
</comment>
<evidence type="ECO:0000256" key="7">
    <source>
        <dbReference type="ARBA" id="ARBA00023136"/>
    </source>
</evidence>
<evidence type="ECO:0000256" key="4">
    <source>
        <dbReference type="ARBA" id="ARBA00022692"/>
    </source>
</evidence>
<comment type="similarity">
    <text evidence="2">Belongs to the CcmC/CycZ/HelC family.</text>
</comment>
<feature type="transmembrane region" description="Helical" evidence="8">
    <location>
        <begin position="72"/>
        <end position="92"/>
    </location>
</feature>
<gene>
    <name evidence="10" type="primary">ccsA</name>
    <name evidence="10" type="ORF">JF922_22020</name>
</gene>
<feature type="transmembrane region" description="Helical" evidence="8">
    <location>
        <begin position="34"/>
        <end position="60"/>
    </location>
</feature>
<protein>
    <recommendedName>
        <fullName evidence="3">Heme exporter protein C</fullName>
    </recommendedName>
</protein>
<feature type="transmembrane region" description="Helical" evidence="8">
    <location>
        <begin position="179"/>
        <end position="201"/>
    </location>
</feature>
<evidence type="ECO:0000256" key="5">
    <source>
        <dbReference type="ARBA" id="ARBA00022748"/>
    </source>
</evidence>
<evidence type="ECO:0000256" key="8">
    <source>
        <dbReference type="SAM" id="Phobius"/>
    </source>
</evidence>
<name>A0A934KCU8_9BACT</name>
<dbReference type="PRINTS" id="PR01386">
    <property type="entry name" value="CCMCBIOGNSIS"/>
</dbReference>
<evidence type="ECO:0000256" key="2">
    <source>
        <dbReference type="ARBA" id="ARBA00005840"/>
    </source>
</evidence>
<keyword evidence="5" id="KW-0201">Cytochrome c-type biogenesis</keyword>
<reference evidence="10" key="1">
    <citation type="submission" date="2020-10" db="EMBL/GenBank/DDBJ databases">
        <title>Ca. Dormibacterota MAGs.</title>
        <authorList>
            <person name="Montgomery K."/>
        </authorList>
    </citation>
    <scope>NUCLEOTIDE SEQUENCE [LARGE SCALE GENOMIC DNA]</scope>
    <source>
        <strain evidence="10">SC8812_S17_10</strain>
    </source>
</reference>
<keyword evidence="6 8" id="KW-1133">Transmembrane helix</keyword>
<organism evidence="10 11">
    <name type="scientific">Candidatus Nephthysia bennettiae</name>
    <dbReference type="NCBI Taxonomy" id="3127016"/>
    <lineage>
        <taxon>Bacteria</taxon>
        <taxon>Bacillati</taxon>
        <taxon>Candidatus Dormiibacterota</taxon>
        <taxon>Candidatus Dormibacteria</taxon>
        <taxon>Candidatus Dormibacterales</taxon>
        <taxon>Candidatus Dormibacteraceae</taxon>
        <taxon>Candidatus Nephthysia</taxon>
    </lineage>
</organism>
<dbReference type="InterPro" id="IPR002541">
    <property type="entry name" value="Cyt_c_assembly"/>
</dbReference>
<keyword evidence="11" id="KW-1185">Reference proteome</keyword>
<dbReference type="GO" id="GO:0017004">
    <property type="term" value="P:cytochrome complex assembly"/>
    <property type="evidence" value="ECO:0007669"/>
    <property type="project" value="UniProtKB-KW"/>
</dbReference>
<dbReference type="AlphaFoldDB" id="A0A934KCU8"/>
<keyword evidence="7 8" id="KW-0472">Membrane</keyword>
<evidence type="ECO:0000256" key="6">
    <source>
        <dbReference type="ARBA" id="ARBA00022989"/>
    </source>
</evidence>
<dbReference type="InterPro" id="IPR003557">
    <property type="entry name" value="Cyt_c_biogenesis_CcmC"/>
</dbReference>
<accession>A0A934KCU8</accession>
<sequence>MLAGLAVAGLLLAAAAIFLYAPEDALQGQVQRIFYVHVSSAIAAFLCFGLVAGAGAVVLWRGSLRADRLARAAALVGLVFTTNTIALGIIWAKPIWNWDPSQTWDARFTSTVVLWMVYAGYLTVRKFAAPGRQAARLASVVGIIGFIDVPIVYFSVRWWRTLHPGYVLDSPGGPALPPQMLYTFVLTLLAMLFFAGVLLAIRCRIEAAADQRAAQAEQLTLEMARSRGASAETASFPDPG</sequence>
<feature type="transmembrane region" description="Helical" evidence="8">
    <location>
        <begin position="136"/>
        <end position="159"/>
    </location>
</feature>
<evidence type="ECO:0000259" key="9">
    <source>
        <dbReference type="Pfam" id="PF01578"/>
    </source>
</evidence>
<evidence type="ECO:0000256" key="1">
    <source>
        <dbReference type="ARBA" id="ARBA00004141"/>
    </source>
</evidence>
<dbReference type="PANTHER" id="PTHR30071">
    <property type="entry name" value="HEME EXPORTER PROTEIN C"/>
    <property type="match status" value="1"/>
</dbReference>
<dbReference type="PANTHER" id="PTHR30071:SF1">
    <property type="entry name" value="CYTOCHROME B_B6 PROTEIN-RELATED"/>
    <property type="match status" value="1"/>
</dbReference>
<proteinExistence type="inferred from homology"/>
<feature type="transmembrane region" description="Helical" evidence="8">
    <location>
        <begin position="104"/>
        <end position="124"/>
    </location>
</feature>
<evidence type="ECO:0000313" key="10">
    <source>
        <dbReference type="EMBL" id="MBJ7600733.1"/>
    </source>
</evidence>